<evidence type="ECO:0000313" key="1">
    <source>
        <dbReference type="EMBL" id="KAG5587626.1"/>
    </source>
</evidence>
<gene>
    <name evidence="1" type="ORF">H5410_048060</name>
</gene>
<keyword evidence="2" id="KW-1185">Reference proteome</keyword>
<organism evidence="1 2">
    <name type="scientific">Solanum commersonii</name>
    <name type="common">Commerson's wild potato</name>
    <name type="synonym">Commerson's nightshade</name>
    <dbReference type="NCBI Taxonomy" id="4109"/>
    <lineage>
        <taxon>Eukaryota</taxon>
        <taxon>Viridiplantae</taxon>
        <taxon>Streptophyta</taxon>
        <taxon>Embryophyta</taxon>
        <taxon>Tracheophyta</taxon>
        <taxon>Spermatophyta</taxon>
        <taxon>Magnoliopsida</taxon>
        <taxon>eudicotyledons</taxon>
        <taxon>Gunneridae</taxon>
        <taxon>Pentapetalae</taxon>
        <taxon>asterids</taxon>
        <taxon>lamiids</taxon>
        <taxon>Solanales</taxon>
        <taxon>Solanaceae</taxon>
        <taxon>Solanoideae</taxon>
        <taxon>Solaneae</taxon>
        <taxon>Solanum</taxon>
    </lineage>
</organism>
<proteinExistence type="predicted"/>
<evidence type="ECO:0000313" key="2">
    <source>
        <dbReference type="Proteomes" id="UP000824120"/>
    </source>
</evidence>
<comment type="caution">
    <text evidence="1">The sequence shown here is derived from an EMBL/GenBank/DDBJ whole genome shotgun (WGS) entry which is preliminary data.</text>
</comment>
<dbReference type="EMBL" id="JACXVP010000009">
    <property type="protein sequence ID" value="KAG5587626.1"/>
    <property type="molecule type" value="Genomic_DNA"/>
</dbReference>
<protein>
    <submittedName>
        <fullName evidence="1">Uncharacterized protein</fullName>
    </submittedName>
</protein>
<dbReference type="Proteomes" id="UP000824120">
    <property type="component" value="Chromosome 9"/>
</dbReference>
<sequence length="76" mass="8769">MVWTCEKEVHRHTNEEVQEIGYESPSSLYRDLLYLSGGFSQTVSLPPRGSSKAYMHSTLFIPHLWNYTEYVVVATT</sequence>
<dbReference type="AlphaFoldDB" id="A0A9J5XIV3"/>
<accession>A0A9J5XIV3</accession>
<reference evidence="1 2" key="1">
    <citation type="submission" date="2020-09" db="EMBL/GenBank/DDBJ databases">
        <title>De no assembly of potato wild relative species, Solanum commersonii.</title>
        <authorList>
            <person name="Cho K."/>
        </authorList>
    </citation>
    <scope>NUCLEOTIDE SEQUENCE [LARGE SCALE GENOMIC DNA]</scope>
    <source>
        <strain evidence="1">LZ3.2</strain>
        <tissue evidence="1">Leaf</tissue>
    </source>
</reference>
<name>A0A9J5XIV3_SOLCO</name>